<accession>A0A151GHQ9</accession>
<gene>
    <name evidence="2" type="ORF">DCS_03573</name>
</gene>
<keyword evidence="3" id="KW-1185">Reference proteome</keyword>
<feature type="compositionally biased region" description="Low complexity" evidence="1">
    <location>
        <begin position="113"/>
        <end position="125"/>
    </location>
</feature>
<name>A0A151GHQ9_DRECN</name>
<evidence type="ECO:0000313" key="2">
    <source>
        <dbReference type="EMBL" id="KYK56572.1"/>
    </source>
</evidence>
<comment type="caution">
    <text evidence="2">The sequence shown here is derived from an EMBL/GenBank/DDBJ whole genome shotgun (WGS) entry which is preliminary data.</text>
</comment>
<feature type="compositionally biased region" description="Basic residues" evidence="1">
    <location>
        <begin position="102"/>
        <end position="112"/>
    </location>
</feature>
<dbReference type="Proteomes" id="UP000076580">
    <property type="component" value="Chromosome 02"/>
</dbReference>
<dbReference type="GeneID" id="63716216"/>
<dbReference type="InParanoid" id="A0A151GHQ9"/>
<evidence type="ECO:0000313" key="3">
    <source>
        <dbReference type="Proteomes" id="UP000076580"/>
    </source>
</evidence>
<evidence type="ECO:0000256" key="1">
    <source>
        <dbReference type="SAM" id="MobiDB-lite"/>
    </source>
</evidence>
<feature type="region of interest" description="Disordered" evidence="1">
    <location>
        <begin position="85"/>
        <end position="125"/>
    </location>
</feature>
<feature type="compositionally biased region" description="Pro residues" evidence="1">
    <location>
        <begin position="91"/>
        <end position="101"/>
    </location>
</feature>
<proteinExistence type="predicted"/>
<dbReference type="EMBL" id="LAYC01000002">
    <property type="protein sequence ID" value="KYK56572.1"/>
    <property type="molecule type" value="Genomic_DNA"/>
</dbReference>
<sequence length="125" mass="13057">MPTGSAAPWFLVPTVSPGRLCRASQPVLGGLRMGAVVHVPMGPSTMEPFPGTRARPRPCVEASGRGHRLLAQPSKYKTTTSLRHAAAVNVAPPPPPAPPRPSRFKPPSRSRRSTPAAAAATAEPT</sequence>
<dbReference type="AlphaFoldDB" id="A0A151GHQ9"/>
<protein>
    <submittedName>
        <fullName evidence="2">Uncharacterized protein</fullName>
    </submittedName>
</protein>
<organism evidence="2 3">
    <name type="scientific">Drechmeria coniospora</name>
    <name type="common">Nematophagous fungus</name>
    <name type="synonym">Meria coniospora</name>
    <dbReference type="NCBI Taxonomy" id="98403"/>
    <lineage>
        <taxon>Eukaryota</taxon>
        <taxon>Fungi</taxon>
        <taxon>Dikarya</taxon>
        <taxon>Ascomycota</taxon>
        <taxon>Pezizomycotina</taxon>
        <taxon>Sordariomycetes</taxon>
        <taxon>Hypocreomycetidae</taxon>
        <taxon>Hypocreales</taxon>
        <taxon>Ophiocordycipitaceae</taxon>
        <taxon>Drechmeria</taxon>
    </lineage>
</organism>
<reference evidence="2 3" key="1">
    <citation type="journal article" date="2016" name="Sci. Rep.">
        <title>Insights into Adaptations to a Near-Obligate Nematode Endoparasitic Lifestyle from the Finished Genome of Drechmeria coniospora.</title>
        <authorList>
            <person name="Zhang L."/>
            <person name="Zhou Z."/>
            <person name="Guo Q."/>
            <person name="Fokkens L."/>
            <person name="Miskei M."/>
            <person name="Pocsi I."/>
            <person name="Zhang W."/>
            <person name="Chen M."/>
            <person name="Wang L."/>
            <person name="Sun Y."/>
            <person name="Donzelli B.G."/>
            <person name="Gibson D.M."/>
            <person name="Nelson D.R."/>
            <person name="Luo J.G."/>
            <person name="Rep M."/>
            <person name="Liu H."/>
            <person name="Yang S."/>
            <person name="Wang J."/>
            <person name="Krasnoff S.B."/>
            <person name="Xu Y."/>
            <person name="Molnar I."/>
            <person name="Lin M."/>
        </authorList>
    </citation>
    <scope>NUCLEOTIDE SEQUENCE [LARGE SCALE GENOMIC DNA]</scope>
    <source>
        <strain evidence="2 3">ARSEF 6962</strain>
    </source>
</reference>
<dbReference type="RefSeq" id="XP_040655924.1">
    <property type="nucleotide sequence ID" value="XM_040800891.1"/>
</dbReference>